<dbReference type="InterPro" id="IPR015424">
    <property type="entry name" value="PyrdxlP-dep_Trfase"/>
</dbReference>
<comment type="cofactor">
    <cofactor evidence="1 4">
        <name>pyridoxal 5'-phosphate</name>
        <dbReference type="ChEBI" id="CHEBI:597326"/>
    </cofactor>
</comment>
<sequence length="375" mass="41668">MSVSKLNLRRVVNASGKMSILGVSTLSDEVVEAIKEGAQRYYEMEELHHKAGQYIAEQLKTEGALITNSASSAIALAIAGLITKGDSYFVEHLYEINQSLHREVLIMMGHLINYGAPISTMIQLGGGEVKSVGYANGCTMNQIEAAITNRTVAIVYVQSHHTVQKSMPPLKEISSLAQKHNIPLIVDAAAETNIMVYSNYADLIIWSGSKALEGPTSGILAGKKNYVDFARMHNQGIGRAMKIGKESIFGLLQAIDQYNWQEISKEQQLERLSHFECLNDLNGITVSIHQDESKREIYRARILVDEKSVSTPATHIVQALKEGEIAIYTRDYHANNGYFEIDPRTIDDQDIPLIINKFKETLEARSPIITDEDFT</sequence>
<evidence type="ECO:0000313" key="6">
    <source>
        <dbReference type="Proteomes" id="UP000676917"/>
    </source>
</evidence>
<comment type="caution">
    <text evidence="5">The sequence shown here is derived from an EMBL/GenBank/DDBJ whole genome shotgun (WGS) entry which is preliminary data.</text>
</comment>
<dbReference type="RefSeq" id="WP_212920564.1">
    <property type="nucleotide sequence ID" value="NZ_BORP01000002.1"/>
</dbReference>
<gene>
    <name evidence="5" type="primary">selA</name>
    <name evidence="5" type="ORF">J43TS3_17010</name>
</gene>
<dbReference type="GO" id="GO:0004125">
    <property type="term" value="F:L-seryl-tRNA(Sec) selenium transferase activity"/>
    <property type="evidence" value="ECO:0007669"/>
    <property type="project" value="TreeGrafter"/>
</dbReference>
<evidence type="ECO:0000256" key="1">
    <source>
        <dbReference type="ARBA" id="ARBA00001933"/>
    </source>
</evidence>
<dbReference type="SUPFAM" id="SSF53383">
    <property type="entry name" value="PLP-dependent transferases"/>
    <property type="match status" value="1"/>
</dbReference>
<evidence type="ECO:0000313" key="5">
    <source>
        <dbReference type="EMBL" id="GIO27090.1"/>
    </source>
</evidence>
<dbReference type="Pfam" id="PF03841">
    <property type="entry name" value="SelA"/>
    <property type="match status" value="1"/>
</dbReference>
<evidence type="ECO:0000256" key="2">
    <source>
        <dbReference type="ARBA" id="ARBA00022898"/>
    </source>
</evidence>
<evidence type="ECO:0000256" key="4">
    <source>
        <dbReference type="PIRSR" id="PIRSR618319-50"/>
    </source>
</evidence>
<dbReference type="PANTHER" id="PTHR32328:SF0">
    <property type="entry name" value="L-SERYL-TRNA(SEC) SELENIUM TRANSFERASE"/>
    <property type="match status" value="1"/>
</dbReference>
<dbReference type="AlphaFoldDB" id="A0A919X9P8"/>
<keyword evidence="5" id="KW-0808">Transferase</keyword>
<keyword evidence="2 4" id="KW-0663">Pyridoxal phosphate</keyword>
<accession>A0A919X9P8</accession>
<organism evidence="5 6">
    <name type="scientific">Ornithinibacillus bavariensis</name>
    <dbReference type="NCBI Taxonomy" id="545502"/>
    <lineage>
        <taxon>Bacteria</taxon>
        <taxon>Bacillati</taxon>
        <taxon>Bacillota</taxon>
        <taxon>Bacilli</taxon>
        <taxon>Bacillales</taxon>
        <taxon>Bacillaceae</taxon>
        <taxon>Ornithinibacillus</taxon>
    </lineage>
</organism>
<evidence type="ECO:0000256" key="3">
    <source>
        <dbReference type="ARBA" id="ARBA00044507"/>
    </source>
</evidence>
<name>A0A919X9P8_9BACI</name>
<dbReference type="PANTHER" id="PTHR32328">
    <property type="entry name" value="L-SERYL-TRNA(SEC) SELENIUM TRANSFERASE"/>
    <property type="match status" value="1"/>
</dbReference>
<dbReference type="InterPro" id="IPR006337">
    <property type="entry name" value="DgaE-like"/>
</dbReference>
<feature type="modified residue" description="N6-(pyridoxal phosphate)lysine" evidence="4">
    <location>
        <position position="210"/>
    </location>
</feature>
<dbReference type="InterPro" id="IPR018319">
    <property type="entry name" value="SelA-like"/>
</dbReference>
<protein>
    <submittedName>
        <fullName evidence="5">L-seryl-tRNA selenium transferase</fullName>
    </submittedName>
</protein>
<dbReference type="EMBL" id="BORP01000002">
    <property type="protein sequence ID" value="GIO27090.1"/>
    <property type="molecule type" value="Genomic_DNA"/>
</dbReference>
<dbReference type="NCBIfam" id="TIGR01437">
    <property type="entry name" value="selA_rel"/>
    <property type="match status" value="1"/>
</dbReference>
<dbReference type="Gene3D" id="3.40.640.10">
    <property type="entry name" value="Type I PLP-dependent aspartate aminotransferase-like (Major domain)"/>
    <property type="match status" value="1"/>
</dbReference>
<keyword evidence="6" id="KW-1185">Reference proteome</keyword>
<comment type="similarity">
    <text evidence="3">Belongs to the SelA family.</text>
</comment>
<proteinExistence type="inferred from homology"/>
<reference evidence="5" key="1">
    <citation type="submission" date="2021-03" db="EMBL/GenBank/DDBJ databases">
        <title>Antimicrobial resistance genes in bacteria isolated from Japanese honey, and their potential for conferring macrolide and lincosamide resistance in the American foulbrood pathogen Paenibacillus larvae.</title>
        <authorList>
            <person name="Okamoto M."/>
            <person name="Kumagai M."/>
            <person name="Kanamori H."/>
            <person name="Takamatsu D."/>
        </authorList>
    </citation>
    <scope>NUCLEOTIDE SEQUENCE</scope>
    <source>
        <strain evidence="5">J43TS3</strain>
    </source>
</reference>
<dbReference type="InterPro" id="IPR015421">
    <property type="entry name" value="PyrdxlP-dep_Trfase_major"/>
</dbReference>
<dbReference type="Proteomes" id="UP000676917">
    <property type="component" value="Unassembled WGS sequence"/>
</dbReference>
<dbReference type="FunFam" id="3.40.640.10:FF:000056">
    <property type="entry name" value="SelA-like pyridoxal phosphate-dependent enzyme"/>
    <property type="match status" value="1"/>
</dbReference>